<feature type="compositionally biased region" description="Basic and acidic residues" evidence="1">
    <location>
        <begin position="68"/>
        <end position="77"/>
    </location>
</feature>
<dbReference type="InParanoid" id="A0A1Q3B4Z8"/>
<dbReference type="AlphaFoldDB" id="A0A1Q3B4Z8"/>
<dbReference type="EMBL" id="BDDD01000281">
    <property type="protein sequence ID" value="GAV62832.1"/>
    <property type="molecule type" value="Genomic_DNA"/>
</dbReference>
<protein>
    <submittedName>
        <fullName evidence="2">Uncharacterized protein</fullName>
    </submittedName>
</protein>
<accession>A0A1Q3B4Z8</accession>
<evidence type="ECO:0000313" key="3">
    <source>
        <dbReference type="Proteomes" id="UP000187406"/>
    </source>
</evidence>
<feature type="compositionally biased region" description="Polar residues" evidence="1">
    <location>
        <begin position="37"/>
        <end position="46"/>
    </location>
</feature>
<feature type="compositionally biased region" description="Basic and acidic residues" evidence="1">
    <location>
        <begin position="49"/>
        <end position="60"/>
    </location>
</feature>
<evidence type="ECO:0000256" key="1">
    <source>
        <dbReference type="SAM" id="MobiDB-lite"/>
    </source>
</evidence>
<reference evidence="3" key="1">
    <citation type="submission" date="2016-04" db="EMBL/GenBank/DDBJ databases">
        <title>Cephalotus genome sequencing.</title>
        <authorList>
            <person name="Fukushima K."/>
            <person name="Hasebe M."/>
            <person name="Fang X."/>
        </authorList>
    </citation>
    <scope>NUCLEOTIDE SEQUENCE [LARGE SCALE GENOMIC DNA]</scope>
    <source>
        <strain evidence="3">cv. St1</strain>
    </source>
</reference>
<name>A0A1Q3B4Z8_CEPFO</name>
<keyword evidence="3" id="KW-1185">Reference proteome</keyword>
<organism evidence="2 3">
    <name type="scientific">Cephalotus follicularis</name>
    <name type="common">Albany pitcher plant</name>
    <dbReference type="NCBI Taxonomy" id="3775"/>
    <lineage>
        <taxon>Eukaryota</taxon>
        <taxon>Viridiplantae</taxon>
        <taxon>Streptophyta</taxon>
        <taxon>Embryophyta</taxon>
        <taxon>Tracheophyta</taxon>
        <taxon>Spermatophyta</taxon>
        <taxon>Magnoliopsida</taxon>
        <taxon>eudicotyledons</taxon>
        <taxon>Gunneridae</taxon>
        <taxon>Pentapetalae</taxon>
        <taxon>rosids</taxon>
        <taxon>fabids</taxon>
        <taxon>Oxalidales</taxon>
        <taxon>Cephalotaceae</taxon>
        <taxon>Cephalotus</taxon>
    </lineage>
</organism>
<sequence length="116" mass="13097">MHKPQPPSQPKRKAPKPQKQTPHKTTNCIRNHRDTTTARSGPSSACSAHDLHHLWKEEKGRQKRKMGDKKGEREKPTDSTVLFADKTAAVASTERKTVRTVRERVGVIKKNINGEV</sequence>
<comment type="caution">
    <text evidence="2">The sequence shown here is derived from an EMBL/GenBank/DDBJ whole genome shotgun (WGS) entry which is preliminary data.</text>
</comment>
<proteinExistence type="predicted"/>
<feature type="region of interest" description="Disordered" evidence="1">
    <location>
        <begin position="1"/>
        <end position="81"/>
    </location>
</feature>
<dbReference type="Proteomes" id="UP000187406">
    <property type="component" value="Unassembled WGS sequence"/>
</dbReference>
<gene>
    <name evidence="2" type="ORF">CFOL_v3_06355</name>
</gene>
<evidence type="ECO:0000313" key="2">
    <source>
        <dbReference type="EMBL" id="GAV62832.1"/>
    </source>
</evidence>